<dbReference type="AlphaFoldDB" id="A0A149U5Y6"/>
<accession>A0A149U5Y6</accession>
<sequence>MMAVQMVLLNQAVWSGMNGEIITTYPRTGVDGIFLAMKTFKHTTGAVVAVEKNSKGAVIGPACAAIYCAIAPFDAKELLELAATEFDREPHLRAAVKGKNIFFRSLQFPGFELSHPFEENEFNALYGEIYMKYAMAGQA</sequence>
<dbReference type="OrthoDB" id="7226044at2"/>
<dbReference type="PATRIC" id="fig|446692.4.peg.3392"/>
<dbReference type="RefSeq" id="WP_061470882.1">
    <property type="nucleotide sequence ID" value="NZ_LHZU01000109.1"/>
</dbReference>
<dbReference type="Proteomes" id="UP000075360">
    <property type="component" value="Unassembled WGS sequence"/>
</dbReference>
<name>A0A149U5Y6_9PROT</name>
<reference evidence="1 2" key="1">
    <citation type="submission" date="2015-06" db="EMBL/GenBank/DDBJ databases">
        <title>Improved classification and identification of acetic acid bacteria using matrix-assisted laser desorption/ionization time-of-flight mass spectrometry; Gluconobacter nephelii and Gluconobacter uchimurae are later heterotypic synonyms of Gluconobacter japonicus and Gluconobacter oxydans, respectively.</title>
        <authorList>
            <person name="Li L."/>
            <person name="Cleenwerck I."/>
            <person name="De Vuyst L."/>
            <person name="Vandamme P."/>
        </authorList>
    </citation>
    <scope>NUCLEOTIDE SEQUENCE [LARGE SCALE GENOMIC DNA]</scope>
    <source>
        <strain evidence="1 2">LMG 23690</strain>
    </source>
</reference>
<protein>
    <submittedName>
        <fullName evidence="1">Uncharacterized protein</fullName>
    </submittedName>
</protein>
<proteinExistence type="predicted"/>
<organism evidence="1 2">
    <name type="scientific">Acetobacter senegalensis</name>
    <dbReference type="NCBI Taxonomy" id="446692"/>
    <lineage>
        <taxon>Bacteria</taxon>
        <taxon>Pseudomonadati</taxon>
        <taxon>Pseudomonadota</taxon>
        <taxon>Alphaproteobacteria</taxon>
        <taxon>Acetobacterales</taxon>
        <taxon>Acetobacteraceae</taxon>
        <taxon>Acetobacter</taxon>
    </lineage>
</organism>
<evidence type="ECO:0000313" key="2">
    <source>
        <dbReference type="Proteomes" id="UP000075360"/>
    </source>
</evidence>
<comment type="caution">
    <text evidence="1">The sequence shown here is derived from an EMBL/GenBank/DDBJ whole genome shotgun (WGS) entry which is preliminary data.</text>
</comment>
<evidence type="ECO:0000313" key="1">
    <source>
        <dbReference type="EMBL" id="KXV60659.1"/>
    </source>
</evidence>
<dbReference type="EMBL" id="LHZU01000109">
    <property type="protein sequence ID" value="KXV60659.1"/>
    <property type="molecule type" value="Genomic_DNA"/>
</dbReference>
<gene>
    <name evidence="1" type="ORF">AD948_04335</name>
</gene>